<dbReference type="Proteomes" id="UP000236664">
    <property type="component" value="Unassembled WGS sequence"/>
</dbReference>
<keyword evidence="2" id="KW-1185">Reference proteome</keyword>
<sequence length="88" mass="9259">MAGPPSNLGVKLGWGGCNLNTEHNLTTISSSPNIVTFPRTPALLFASPRPVITNTFQASASIGQIQRCIHSAQAGANSQFLYSICASR</sequence>
<protein>
    <submittedName>
        <fullName evidence="1">Uncharacterized protein</fullName>
    </submittedName>
</protein>
<accession>A0A2K0WM87</accession>
<organism evidence="1 2">
    <name type="scientific">Gibberella nygamai</name>
    <name type="common">Bean root rot disease fungus</name>
    <name type="synonym">Fusarium nygamai</name>
    <dbReference type="NCBI Taxonomy" id="42673"/>
    <lineage>
        <taxon>Eukaryota</taxon>
        <taxon>Fungi</taxon>
        <taxon>Dikarya</taxon>
        <taxon>Ascomycota</taxon>
        <taxon>Pezizomycotina</taxon>
        <taxon>Sordariomycetes</taxon>
        <taxon>Hypocreomycetidae</taxon>
        <taxon>Hypocreales</taxon>
        <taxon>Nectriaceae</taxon>
        <taxon>Fusarium</taxon>
        <taxon>Fusarium fujikuroi species complex</taxon>
    </lineage>
</organism>
<proteinExistence type="predicted"/>
<gene>
    <name evidence="1" type="ORF">FNYG_03711</name>
</gene>
<evidence type="ECO:0000313" key="2">
    <source>
        <dbReference type="Proteomes" id="UP000236664"/>
    </source>
</evidence>
<dbReference type="EMBL" id="MTQA01000054">
    <property type="protein sequence ID" value="PNP83389.1"/>
    <property type="molecule type" value="Genomic_DNA"/>
</dbReference>
<dbReference type="AlphaFoldDB" id="A0A2K0WM87"/>
<reference evidence="1 2" key="1">
    <citation type="submission" date="2017-06" db="EMBL/GenBank/DDBJ databases">
        <title>Genome of Fusarium nygamai isolate CS10214.</title>
        <authorList>
            <person name="Gardiner D.M."/>
            <person name="Obanor F."/>
            <person name="Kazan K."/>
        </authorList>
    </citation>
    <scope>NUCLEOTIDE SEQUENCE [LARGE SCALE GENOMIC DNA]</scope>
    <source>
        <strain evidence="1 2">CS10214</strain>
    </source>
</reference>
<name>A0A2K0WM87_GIBNY</name>
<evidence type="ECO:0000313" key="1">
    <source>
        <dbReference type="EMBL" id="PNP83389.1"/>
    </source>
</evidence>
<comment type="caution">
    <text evidence="1">The sequence shown here is derived from an EMBL/GenBank/DDBJ whole genome shotgun (WGS) entry which is preliminary data.</text>
</comment>